<proteinExistence type="predicted"/>
<evidence type="ECO:0000313" key="1">
    <source>
        <dbReference type="EMBL" id="DAF58906.1"/>
    </source>
</evidence>
<protein>
    <submittedName>
        <fullName evidence="1">Uncharacterized protein</fullName>
    </submittedName>
</protein>
<accession>A0A8S5T818</accession>
<organism evidence="1">
    <name type="scientific">Siphoviridae sp. ctxMM9</name>
    <dbReference type="NCBI Taxonomy" id="2827973"/>
    <lineage>
        <taxon>Viruses</taxon>
        <taxon>Duplodnaviria</taxon>
        <taxon>Heunggongvirae</taxon>
        <taxon>Uroviricota</taxon>
        <taxon>Caudoviricetes</taxon>
    </lineage>
</organism>
<sequence length="30" mass="3381">MTDNFLTYRMVVFSAISILSERIACLNGQS</sequence>
<dbReference type="EMBL" id="BK032759">
    <property type="protein sequence ID" value="DAF58906.1"/>
    <property type="molecule type" value="Genomic_DNA"/>
</dbReference>
<name>A0A8S5T818_9CAUD</name>
<reference evidence="1" key="1">
    <citation type="journal article" date="2021" name="Proc. Natl. Acad. Sci. U.S.A.">
        <title>A Catalog of Tens of Thousands of Viruses from Human Metagenomes Reveals Hidden Associations with Chronic Diseases.</title>
        <authorList>
            <person name="Tisza M.J."/>
            <person name="Buck C.B."/>
        </authorList>
    </citation>
    <scope>NUCLEOTIDE SEQUENCE</scope>
    <source>
        <strain evidence="1">CtxMM9</strain>
    </source>
</reference>